<evidence type="ECO:0000256" key="7">
    <source>
        <dbReference type="SAM" id="Phobius"/>
    </source>
</evidence>
<evidence type="ECO:0000313" key="8">
    <source>
        <dbReference type="EMBL" id="CAD8740739.1"/>
    </source>
</evidence>
<feature type="compositionally biased region" description="Basic and acidic residues" evidence="6">
    <location>
        <begin position="1"/>
        <end position="18"/>
    </location>
</feature>
<evidence type="ECO:0000256" key="1">
    <source>
        <dbReference type="ARBA" id="ARBA00004141"/>
    </source>
</evidence>
<feature type="compositionally biased region" description="Acidic residues" evidence="6">
    <location>
        <begin position="346"/>
        <end position="356"/>
    </location>
</feature>
<evidence type="ECO:0000256" key="4">
    <source>
        <dbReference type="ARBA" id="ARBA00022989"/>
    </source>
</evidence>
<feature type="transmembrane region" description="Helical" evidence="7">
    <location>
        <begin position="448"/>
        <end position="468"/>
    </location>
</feature>
<dbReference type="PANTHER" id="PTHR11266:SF80">
    <property type="entry name" value="PEROXISOMAL MEMBRANE PROTEIN 2"/>
    <property type="match status" value="1"/>
</dbReference>
<proteinExistence type="inferred from homology"/>
<gene>
    <name evidence="8" type="ORF">HAND1043_LOCUS7231</name>
</gene>
<feature type="compositionally biased region" description="Basic and acidic residues" evidence="6">
    <location>
        <begin position="105"/>
        <end position="120"/>
    </location>
</feature>
<feature type="region of interest" description="Disordered" evidence="6">
    <location>
        <begin position="1"/>
        <end position="29"/>
    </location>
</feature>
<sequence length="533" mass="57438">MESFERSVENQRGMEGENGRQTPPQTREDMLALKLIEAQAEIEELRAELEKMRAAKGLGNRLATLWGTNTDVGGTPGSGADDTPTNPCSTRATSISESVPPSEAESLHEHPPSLHREQSDGSRLIGYRSTTVKFFVLLCILLCCRLFLRDPNYPECLMIVPLSRSNEYGPICLHHNLHFTHRPPLNASAQDPDSLWFLRGLGDLPLLEGGTHGIMRRTSDAVRTSTKSFINIDVARVLTTGTAAVAIAVLGQGLASAGAFSSALGMTAGFAASATEVAVGAWTAYNSALTAGGAVTIGVKAATCGIVMGAGDALGQWLFPVGGDDVTVRKRSRSKSETVPGHQGAEDQEEDEEDEAFGNSTSTNSSEFEDERDESKSLAVIYLDQSDDWVPPAYAQGQAKTRIRMDFVSIGKFGLVGVLITPIIHVWMGVLNTVVLGTGLKAGAMRVAIDQTLFAPVLSSIVFSLLGLLEGKTPRQIFKLLRGTLKTAVIAGWKLWVPANLINFSFIPPQFQLLFANIVGVLWNIYLSILNRK</sequence>
<feature type="region of interest" description="Disordered" evidence="6">
    <location>
        <begin position="65"/>
        <end position="120"/>
    </location>
</feature>
<dbReference type="EMBL" id="HBFK01012063">
    <property type="protein sequence ID" value="CAD8740739.1"/>
    <property type="molecule type" value="Transcribed_RNA"/>
</dbReference>
<feature type="transmembrane region" description="Helical" evidence="7">
    <location>
        <begin position="511"/>
        <end position="530"/>
    </location>
</feature>
<keyword evidence="4 7" id="KW-1133">Transmembrane helix</keyword>
<dbReference type="GO" id="GO:0016020">
    <property type="term" value="C:membrane"/>
    <property type="evidence" value="ECO:0007669"/>
    <property type="project" value="UniProtKB-SubCell"/>
</dbReference>
<organism evidence="8">
    <name type="scientific">Hemiselmis andersenii</name>
    <name type="common">Cryptophyte alga</name>
    <dbReference type="NCBI Taxonomy" id="464988"/>
    <lineage>
        <taxon>Eukaryota</taxon>
        <taxon>Cryptophyceae</taxon>
        <taxon>Cryptomonadales</taxon>
        <taxon>Hemiselmidaceae</taxon>
        <taxon>Hemiselmis</taxon>
    </lineage>
</organism>
<protein>
    <submittedName>
        <fullName evidence="8">Uncharacterized protein</fullName>
    </submittedName>
</protein>
<reference evidence="8" key="1">
    <citation type="submission" date="2021-01" db="EMBL/GenBank/DDBJ databases">
        <authorList>
            <person name="Corre E."/>
            <person name="Pelletier E."/>
            <person name="Niang G."/>
            <person name="Scheremetjew M."/>
            <person name="Finn R."/>
            <person name="Kale V."/>
            <person name="Holt S."/>
            <person name="Cochrane G."/>
            <person name="Meng A."/>
            <person name="Brown T."/>
            <person name="Cohen L."/>
        </authorList>
    </citation>
    <scope>NUCLEOTIDE SEQUENCE</scope>
    <source>
        <strain evidence="8">CCMP441</strain>
    </source>
</reference>
<feature type="region of interest" description="Disordered" evidence="6">
    <location>
        <begin position="330"/>
        <end position="372"/>
    </location>
</feature>
<evidence type="ECO:0000256" key="2">
    <source>
        <dbReference type="ARBA" id="ARBA00006824"/>
    </source>
</evidence>
<evidence type="ECO:0000256" key="5">
    <source>
        <dbReference type="ARBA" id="ARBA00023136"/>
    </source>
</evidence>
<accession>A0A6U2CIL3</accession>
<feature type="transmembrane region" description="Helical" evidence="7">
    <location>
        <begin position="410"/>
        <end position="428"/>
    </location>
</feature>
<evidence type="ECO:0000256" key="6">
    <source>
        <dbReference type="SAM" id="MobiDB-lite"/>
    </source>
</evidence>
<dbReference type="Pfam" id="PF04117">
    <property type="entry name" value="Mpv17_PMP22"/>
    <property type="match status" value="1"/>
</dbReference>
<dbReference type="AlphaFoldDB" id="A0A6U2CIL3"/>
<comment type="similarity">
    <text evidence="2">Belongs to the peroxisomal membrane protein PXMP2/4 family.</text>
</comment>
<evidence type="ECO:0000256" key="3">
    <source>
        <dbReference type="ARBA" id="ARBA00022692"/>
    </source>
</evidence>
<dbReference type="InterPro" id="IPR007248">
    <property type="entry name" value="Mpv17_PMP22"/>
</dbReference>
<name>A0A6U2CIL3_HEMAN</name>
<keyword evidence="3 7" id="KW-0812">Transmembrane</keyword>
<dbReference type="GO" id="GO:0005737">
    <property type="term" value="C:cytoplasm"/>
    <property type="evidence" value="ECO:0007669"/>
    <property type="project" value="TreeGrafter"/>
</dbReference>
<dbReference type="PANTHER" id="PTHR11266">
    <property type="entry name" value="PEROXISOMAL MEMBRANE PROTEIN 2, PXMP2 MPV17"/>
    <property type="match status" value="1"/>
</dbReference>
<feature type="compositionally biased region" description="Polar residues" evidence="6">
    <location>
        <begin position="83"/>
        <end position="99"/>
    </location>
</feature>
<comment type="subcellular location">
    <subcellularLocation>
        <location evidence="1">Membrane</location>
        <topology evidence="1">Multi-pass membrane protein</topology>
    </subcellularLocation>
</comment>
<keyword evidence="5 7" id="KW-0472">Membrane</keyword>